<keyword evidence="11" id="KW-0651">Protein splicing</keyword>
<dbReference type="SUPFAM" id="SSF56731">
    <property type="entry name" value="DNA primase core"/>
    <property type="match status" value="1"/>
</dbReference>
<dbReference type="InterPro" id="IPR006295">
    <property type="entry name" value="DNA_primase_DnaG"/>
</dbReference>
<dbReference type="SUPFAM" id="SSF51294">
    <property type="entry name" value="Hedgehog/intein (Hint) domain"/>
    <property type="match status" value="1"/>
</dbReference>
<dbReference type="SMART" id="SM00400">
    <property type="entry name" value="ZnF_CHCC"/>
    <property type="match status" value="2"/>
</dbReference>
<evidence type="ECO:0000256" key="8">
    <source>
        <dbReference type="ARBA" id="ARBA00022813"/>
    </source>
</evidence>
<evidence type="ECO:0000256" key="5">
    <source>
        <dbReference type="ARBA" id="ARBA00022705"/>
    </source>
</evidence>
<evidence type="ECO:0000256" key="11">
    <source>
        <dbReference type="ARBA" id="ARBA00023000"/>
    </source>
</evidence>
<dbReference type="HAMAP" id="MF_00974">
    <property type="entry name" value="DNA_primase_DnaG"/>
    <property type="match status" value="1"/>
</dbReference>
<dbReference type="GO" id="GO:0006269">
    <property type="term" value="P:DNA replication, synthesis of primer"/>
    <property type="evidence" value="ECO:0007669"/>
    <property type="project" value="UniProtKB-UniRule"/>
</dbReference>
<accession>A0A0G1U296</accession>
<dbReference type="InterPro" id="IPR013264">
    <property type="entry name" value="DNAG_N"/>
</dbReference>
<dbReference type="EC" id="2.7.7.101" evidence="14"/>
<reference evidence="17 18" key="1">
    <citation type="journal article" date="2015" name="Nature">
        <title>rRNA introns, odd ribosomes, and small enigmatic genomes across a large radiation of phyla.</title>
        <authorList>
            <person name="Brown C.T."/>
            <person name="Hug L.A."/>
            <person name="Thomas B.C."/>
            <person name="Sharon I."/>
            <person name="Castelle C.J."/>
            <person name="Singh A."/>
            <person name="Wilkins M.J."/>
            <person name="Williams K.H."/>
            <person name="Banfield J.F."/>
        </authorList>
    </citation>
    <scope>NUCLEOTIDE SEQUENCE [LARGE SCALE GENOMIC DNA]</scope>
</reference>
<dbReference type="InterPro" id="IPR030934">
    <property type="entry name" value="Intein_C"/>
</dbReference>
<gene>
    <name evidence="14" type="primary">dnaG</name>
    <name evidence="17" type="ORF">UY16_C0011G0010</name>
</gene>
<keyword evidence="7 14" id="KW-0863">Zinc-finger</keyword>
<dbReference type="GO" id="GO:1990077">
    <property type="term" value="C:primosome complex"/>
    <property type="evidence" value="ECO:0007669"/>
    <property type="project" value="UniProtKB-KW"/>
</dbReference>
<dbReference type="CDD" id="cd03364">
    <property type="entry name" value="TOPRIM_DnaG_primases"/>
    <property type="match status" value="1"/>
</dbReference>
<evidence type="ECO:0000256" key="6">
    <source>
        <dbReference type="ARBA" id="ARBA00022723"/>
    </source>
</evidence>
<comment type="function">
    <text evidence="14">RNA polymerase that catalyzes the synthesis of short RNA molecules used as primers for DNA polymerase during DNA replication.</text>
</comment>
<proteinExistence type="inferred from homology"/>
<evidence type="ECO:0000256" key="14">
    <source>
        <dbReference type="HAMAP-Rule" id="MF_00974"/>
    </source>
</evidence>
<dbReference type="PRINTS" id="PR00379">
    <property type="entry name" value="INTEIN"/>
</dbReference>
<feature type="domain" description="DOD-type homing endonuclease" evidence="15">
    <location>
        <begin position="222"/>
        <end position="362"/>
    </location>
</feature>
<dbReference type="AlphaFoldDB" id="A0A0G1U296"/>
<dbReference type="GO" id="GO:0005737">
    <property type="term" value="C:cytoplasm"/>
    <property type="evidence" value="ECO:0007669"/>
    <property type="project" value="TreeGrafter"/>
</dbReference>
<dbReference type="SUPFAM" id="SSF55608">
    <property type="entry name" value="Homing endonucleases"/>
    <property type="match status" value="1"/>
</dbReference>
<dbReference type="GO" id="GO:0016539">
    <property type="term" value="P:intein-mediated protein splicing"/>
    <property type="evidence" value="ECO:0007669"/>
    <property type="project" value="InterPro"/>
</dbReference>
<sequence length="978" mass="110906">MSDVEEIKSRINIVDIIGKRVTIKKAGRNFKGLCPFHSEKTPSFIVSPDRQTFHCFGCFPPGEVVKTPFGYHTIDSLDTKHWVVSGNGNLRKIDRVLTRDYKGYLITVNTKKIRYPVRLTSDHQVYTIKHAKTYKSFSKKFHTTRFASSEKHRQRIYQQYPLQKVSAEELEIGDLLLYPINRREQNETQIDLGRYIFKHSQYGPKPKQIPHKIFLTDDFLKLVGYYIAEGSAHRAYIRFSLSNDEEDFAKEISFLAKKIFGLIATVHRRNGSSKTGLEVTICHSQLAQVFEELCGKGAINKHVPWILQELSPTKQLIVLDAIHKGDGYSFRGNKSKHYHKSITTISRILAEQLTDILLRLNRFPTVYVEKSKIDKKSVRHRKSYKLFWSETARQKYNLTYVHKGTDYWLLPIDGLSKEIYSGPVFNLTIAEDHSYIASHFAVANCGKGGDAFTFVMEHDHVDFPEALEDLASVAGVTLTRRIAGTPQAKLKEKIYSVNHLASEFYQYLLTKHTLGEKAQKYLKHRGVTDKTIKTFLLGYSPNSWDGLLKFLKKKGYGEELLEQAGLIIKSQQRYYDRFRGRVMFTLKDHRGNVVGFAGRVMDPDVKEAKYINTPETPVYIKGNVLYGLDVTKAAIQKENEAVVMEGELDVISSFQAGIGNAVAIKGSALTEGHVHLLRRFTESVTFALDSDLAGDAAARRGIEIADAAGLNMKVVTLPSGKDPDDAARENPVALKKAIKDAAPVYDYFISSAFKRYDATTALGKKKISEELLPILGKIDNAIVQGHYAKQIAKALDTSEETIAESMRKITKGMPISAKASETTPKPLTRPEKLEVYLLALLLQGNVAERFEGFKEEVSLSDVFQPAVIKIITHLDTFLKDHPIFLIKDFADSLPPELLPTLDEAFLWDISDLLEDEERFVREWDQARVEFRRMSIRRKITEVTKMLQKQAGSDETHALQNDLRVLTVKLKELEKSASI</sequence>
<evidence type="ECO:0000313" key="17">
    <source>
        <dbReference type="EMBL" id="KKU88217.1"/>
    </source>
</evidence>
<name>A0A0G1U296_9BACT</name>
<dbReference type="PANTHER" id="PTHR30313:SF2">
    <property type="entry name" value="DNA PRIMASE"/>
    <property type="match status" value="1"/>
</dbReference>
<comment type="similarity">
    <text evidence="14">Belongs to the DnaG primase family.</text>
</comment>
<keyword evidence="6 14" id="KW-0479">Metal-binding</keyword>
<dbReference type="EMBL" id="LCOY01000011">
    <property type="protein sequence ID" value="KKU88217.1"/>
    <property type="molecule type" value="Genomic_DNA"/>
</dbReference>
<keyword evidence="5 14" id="KW-0235">DNA replication</keyword>
<comment type="subunit">
    <text evidence="14">Monomer. Interacts with DnaB.</text>
</comment>
<keyword evidence="10" id="KW-0460">Magnesium</keyword>
<dbReference type="InterPro" id="IPR037068">
    <property type="entry name" value="DNA_primase_core_N_sf"/>
</dbReference>
<dbReference type="SMART" id="SM00493">
    <property type="entry name" value="TOPRIM"/>
    <property type="match status" value="1"/>
</dbReference>
<evidence type="ECO:0000313" key="18">
    <source>
        <dbReference type="Proteomes" id="UP000034739"/>
    </source>
</evidence>
<dbReference type="Pfam" id="PF08275">
    <property type="entry name" value="DNAG_N"/>
    <property type="match status" value="1"/>
</dbReference>
<dbReference type="CDD" id="cd00081">
    <property type="entry name" value="Hint"/>
    <property type="match status" value="1"/>
</dbReference>
<dbReference type="InterPro" id="IPR003587">
    <property type="entry name" value="Hint_dom_N"/>
</dbReference>
<keyword evidence="1 14" id="KW-0240">DNA-directed RNA polymerase</keyword>
<feature type="domain" description="Toprim" evidence="16">
    <location>
        <begin position="639"/>
        <end position="722"/>
    </location>
</feature>
<keyword evidence="8" id="KW-0068">Autocatalytic cleavage</keyword>
<dbReference type="GO" id="GO:0004519">
    <property type="term" value="F:endonuclease activity"/>
    <property type="evidence" value="ECO:0007669"/>
    <property type="project" value="InterPro"/>
</dbReference>
<comment type="cofactor">
    <cofactor evidence="14">
        <name>Zn(2+)</name>
        <dbReference type="ChEBI" id="CHEBI:29105"/>
    </cofactor>
    <text evidence="14">Binds 1 zinc ion per monomer.</text>
</comment>
<dbReference type="InterPro" id="IPR034151">
    <property type="entry name" value="TOPRIM_DnaG_bac"/>
</dbReference>
<dbReference type="PROSITE" id="PS50880">
    <property type="entry name" value="TOPRIM"/>
    <property type="match status" value="1"/>
</dbReference>
<dbReference type="NCBIfam" id="TIGR01391">
    <property type="entry name" value="dnaG"/>
    <property type="match status" value="1"/>
</dbReference>
<evidence type="ECO:0000256" key="13">
    <source>
        <dbReference type="ARBA" id="ARBA00023163"/>
    </source>
</evidence>
<dbReference type="PATRIC" id="fig|1618445.3.peg.363"/>
<keyword evidence="2 14" id="KW-0639">Primosome</keyword>
<dbReference type="GO" id="GO:0003677">
    <property type="term" value="F:DNA binding"/>
    <property type="evidence" value="ECO:0007669"/>
    <property type="project" value="UniProtKB-KW"/>
</dbReference>
<comment type="catalytic activity">
    <reaction evidence="14">
        <text>ssDNA + n NTP = ssDNA/pppN(pN)n-1 hybrid + (n-1) diphosphate.</text>
        <dbReference type="EC" id="2.7.7.101"/>
    </reaction>
</comment>
<dbReference type="InterPro" id="IPR002694">
    <property type="entry name" value="Znf_CHC2"/>
</dbReference>
<protein>
    <recommendedName>
        <fullName evidence="14">DNA primase</fullName>
        <ecNumber evidence="14">2.7.7.101</ecNumber>
    </recommendedName>
</protein>
<dbReference type="InterPro" id="IPR004860">
    <property type="entry name" value="LAGLIDADG_dom"/>
</dbReference>
<dbReference type="Pfam" id="PF14528">
    <property type="entry name" value="LAGLIDADG_3"/>
    <property type="match status" value="1"/>
</dbReference>
<keyword evidence="3 14" id="KW-0808">Transferase</keyword>
<keyword evidence="12 14" id="KW-0238">DNA-binding</keyword>
<dbReference type="GO" id="GO:0008270">
    <property type="term" value="F:zinc ion binding"/>
    <property type="evidence" value="ECO:0007669"/>
    <property type="project" value="UniProtKB-UniRule"/>
</dbReference>
<evidence type="ECO:0000256" key="12">
    <source>
        <dbReference type="ARBA" id="ARBA00023125"/>
    </source>
</evidence>
<dbReference type="InterPro" id="IPR006171">
    <property type="entry name" value="TOPRIM_dom"/>
</dbReference>
<dbReference type="Gene3D" id="3.10.28.10">
    <property type="entry name" value="Homing endonucleases"/>
    <property type="match status" value="1"/>
</dbReference>
<organism evidence="17 18">
    <name type="scientific">Candidatus Gottesmanbacteria bacterium GW2011_GWA2_47_9</name>
    <dbReference type="NCBI Taxonomy" id="1618445"/>
    <lineage>
        <taxon>Bacteria</taxon>
        <taxon>Candidatus Gottesmaniibacteriota</taxon>
    </lineage>
</organism>
<keyword evidence="4 14" id="KW-0548">Nucleotidyltransferase</keyword>
<comment type="domain">
    <text evidence="14">Contains an N-terminal zinc-binding domain, a central core domain that contains the primase activity, and a C-terminal DnaB-binding domain.</text>
</comment>
<dbReference type="SUPFAM" id="SSF57783">
    <property type="entry name" value="Zinc beta-ribbon"/>
    <property type="match status" value="2"/>
</dbReference>
<dbReference type="Gene3D" id="3.40.1360.10">
    <property type="match status" value="1"/>
</dbReference>
<evidence type="ECO:0000256" key="2">
    <source>
        <dbReference type="ARBA" id="ARBA00022515"/>
    </source>
</evidence>
<evidence type="ECO:0000256" key="3">
    <source>
        <dbReference type="ARBA" id="ARBA00022679"/>
    </source>
</evidence>
<evidence type="ECO:0000256" key="9">
    <source>
        <dbReference type="ARBA" id="ARBA00022833"/>
    </source>
</evidence>
<evidence type="ECO:0000256" key="7">
    <source>
        <dbReference type="ARBA" id="ARBA00022771"/>
    </source>
</evidence>
<dbReference type="InterPro" id="IPR030846">
    <property type="entry name" value="DnaG_bac"/>
</dbReference>
<dbReference type="InterPro" id="IPR006142">
    <property type="entry name" value="INTEIN"/>
</dbReference>
<dbReference type="InterPro" id="IPR050219">
    <property type="entry name" value="DnaG_primase"/>
</dbReference>
<comment type="caution">
    <text evidence="17">The sequence shown here is derived from an EMBL/GenBank/DDBJ whole genome shotgun (WGS) entry which is preliminary data.</text>
</comment>
<dbReference type="GO" id="GO:0003899">
    <property type="term" value="F:DNA-directed RNA polymerase activity"/>
    <property type="evidence" value="ECO:0007669"/>
    <property type="project" value="UniProtKB-UniRule"/>
</dbReference>
<dbReference type="Pfam" id="PF13155">
    <property type="entry name" value="Toprim_2"/>
    <property type="match status" value="1"/>
</dbReference>
<keyword evidence="9 14" id="KW-0862">Zinc</keyword>
<evidence type="ECO:0000259" key="15">
    <source>
        <dbReference type="PROSITE" id="PS50819"/>
    </source>
</evidence>
<feature type="zinc finger region" description="CHC2-type" evidence="14">
    <location>
        <begin position="34"/>
        <end position="58"/>
    </location>
</feature>
<dbReference type="InterPro" id="IPR019475">
    <property type="entry name" value="DNA_primase_DnaB-bd"/>
</dbReference>
<dbReference type="Gene3D" id="3.90.580.10">
    <property type="entry name" value="Zinc finger, CHC2-type domain"/>
    <property type="match status" value="2"/>
</dbReference>
<evidence type="ECO:0000259" key="16">
    <source>
        <dbReference type="PROSITE" id="PS50880"/>
    </source>
</evidence>
<evidence type="ECO:0000256" key="10">
    <source>
        <dbReference type="ARBA" id="ARBA00022842"/>
    </source>
</evidence>
<dbReference type="GO" id="GO:0000428">
    <property type="term" value="C:DNA-directed RNA polymerase complex"/>
    <property type="evidence" value="ECO:0007669"/>
    <property type="project" value="UniProtKB-KW"/>
</dbReference>
<dbReference type="InterPro" id="IPR036844">
    <property type="entry name" value="Hint_dom_sf"/>
</dbReference>
<evidence type="ECO:0000256" key="1">
    <source>
        <dbReference type="ARBA" id="ARBA00022478"/>
    </source>
</evidence>
<dbReference type="PANTHER" id="PTHR30313">
    <property type="entry name" value="DNA PRIMASE"/>
    <property type="match status" value="1"/>
</dbReference>
<dbReference type="SMART" id="SM00306">
    <property type="entry name" value="HintN"/>
    <property type="match status" value="1"/>
</dbReference>
<dbReference type="Gene3D" id="3.90.980.10">
    <property type="entry name" value="DNA primase, catalytic core, N-terminal domain"/>
    <property type="match status" value="1"/>
</dbReference>
<dbReference type="InterPro" id="IPR004042">
    <property type="entry name" value="Intein_endonuc_central"/>
</dbReference>
<keyword evidence="13 14" id="KW-0804">Transcription</keyword>
<dbReference type="PROSITE" id="PS50819">
    <property type="entry name" value="INTEIN_ENDONUCLEASE"/>
    <property type="match status" value="1"/>
</dbReference>
<dbReference type="Proteomes" id="UP000034739">
    <property type="component" value="Unassembled WGS sequence"/>
</dbReference>
<dbReference type="InterPro" id="IPR027434">
    <property type="entry name" value="Homing_endonucl"/>
</dbReference>
<dbReference type="InterPro" id="IPR036977">
    <property type="entry name" value="DNA_primase_Znf_CHC2"/>
</dbReference>
<dbReference type="Pfam" id="PF01807">
    <property type="entry name" value="Zn_ribbon_DnaG"/>
    <property type="match status" value="2"/>
</dbReference>
<dbReference type="FunFam" id="3.90.980.10:FF:000001">
    <property type="entry name" value="DNA primase"/>
    <property type="match status" value="1"/>
</dbReference>
<evidence type="ECO:0000256" key="4">
    <source>
        <dbReference type="ARBA" id="ARBA00022695"/>
    </source>
</evidence>
<dbReference type="PROSITE" id="PS50818">
    <property type="entry name" value="INTEIN_C_TER"/>
    <property type="match status" value="1"/>
</dbReference>
<dbReference type="Pfam" id="PF10410">
    <property type="entry name" value="DnaB_bind"/>
    <property type="match status" value="1"/>
</dbReference>